<dbReference type="PANTHER" id="PTHR36766:SF70">
    <property type="entry name" value="DISEASE RESISTANCE PROTEIN RGA4"/>
    <property type="match status" value="1"/>
</dbReference>
<comment type="caution">
    <text evidence="2">The sequence shown here is derived from an EMBL/GenBank/DDBJ whole genome shotgun (WGS) entry which is preliminary data.</text>
</comment>
<reference evidence="2" key="1">
    <citation type="submission" date="2023-05" db="EMBL/GenBank/DDBJ databases">
        <title>Genome and transcriptome analyses reveal genes involved in the formation of fine ridges on petal epidermal cells in Hibiscus trionum.</title>
        <authorList>
            <person name="Koshimizu S."/>
            <person name="Masuda S."/>
            <person name="Ishii T."/>
            <person name="Shirasu K."/>
            <person name="Hoshino A."/>
            <person name="Arita M."/>
        </authorList>
    </citation>
    <scope>NUCLEOTIDE SEQUENCE</scope>
    <source>
        <strain evidence="2">Hamamatsu line</strain>
    </source>
</reference>
<dbReference type="AlphaFoldDB" id="A0A9W7GUB9"/>
<dbReference type="OrthoDB" id="999991at2759"/>
<dbReference type="PANTHER" id="PTHR36766">
    <property type="entry name" value="PLANT BROAD-SPECTRUM MILDEW RESISTANCE PROTEIN RPW8"/>
    <property type="match status" value="1"/>
</dbReference>
<dbReference type="SUPFAM" id="SSF52047">
    <property type="entry name" value="RNI-like"/>
    <property type="match status" value="1"/>
</dbReference>
<sequence length="236" mass="27356">MPLYPSLDDDLTLITTGSRPLKRTIQMNINSTNPSTSSLPLFKLKCLCLNNVKELDESTLDDCRFENLSSLSIANIPLLVSLPLSLQHLVQLKTLEIVDCSGLRSLFPVFQHLTSLETLRIRNCKELELSADGIQTFRDYTCLGDLYLESIPKCRNLPRWIQHLTNLRKLHLNNFPNLTSLPDEMRCLTTLQQLMLERIPMLEDGMRFHRVYGEDWQKIAHIPHVFAHGKWMQDRW</sequence>
<evidence type="ECO:0000256" key="1">
    <source>
        <dbReference type="ARBA" id="ARBA00022821"/>
    </source>
</evidence>
<protein>
    <submittedName>
        <fullName evidence="2">Uncharacterized protein</fullName>
    </submittedName>
</protein>
<keyword evidence="1" id="KW-0611">Plant defense</keyword>
<dbReference type="Gene3D" id="3.80.10.10">
    <property type="entry name" value="Ribonuclease Inhibitor"/>
    <property type="match status" value="2"/>
</dbReference>
<evidence type="ECO:0000313" key="2">
    <source>
        <dbReference type="EMBL" id="GMI65769.1"/>
    </source>
</evidence>
<dbReference type="InterPro" id="IPR032675">
    <property type="entry name" value="LRR_dom_sf"/>
</dbReference>
<keyword evidence="3" id="KW-1185">Reference proteome</keyword>
<gene>
    <name evidence="2" type="ORF">HRI_000246200</name>
</gene>
<proteinExistence type="predicted"/>
<accession>A0A9W7GUB9</accession>
<organism evidence="2 3">
    <name type="scientific">Hibiscus trionum</name>
    <name type="common">Flower of an hour</name>
    <dbReference type="NCBI Taxonomy" id="183268"/>
    <lineage>
        <taxon>Eukaryota</taxon>
        <taxon>Viridiplantae</taxon>
        <taxon>Streptophyta</taxon>
        <taxon>Embryophyta</taxon>
        <taxon>Tracheophyta</taxon>
        <taxon>Spermatophyta</taxon>
        <taxon>Magnoliopsida</taxon>
        <taxon>eudicotyledons</taxon>
        <taxon>Gunneridae</taxon>
        <taxon>Pentapetalae</taxon>
        <taxon>rosids</taxon>
        <taxon>malvids</taxon>
        <taxon>Malvales</taxon>
        <taxon>Malvaceae</taxon>
        <taxon>Malvoideae</taxon>
        <taxon>Hibiscus</taxon>
    </lineage>
</organism>
<dbReference type="EMBL" id="BSYR01000003">
    <property type="protein sequence ID" value="GMI65769.1"/>
    <property type="molecule type" value="Genomic_DNA"/>
</dbReference>
<dbReference type="GO" id="GO:0006952">
    <property type="term" value="P:defense response"/>
    <property type="evidence" value="ECO:0007669"/>
    <property type="project" value="UniProtKB-KW"/>
</dbReference>
<dbReference type="Proteomes" id="UP001165190">
    <property type="component" value="Unassembled WGS sequence"/>
</dbReference>
<evidence type="ECO:0000313" key="3">
    <source>
        <dbReference type="Proteomes" id="UP001165190"/>
    </source>
</evidence>
<name>A0A9W7GUB9_HIBTR</name>